<feature type="non-terminal residue" evidence="2">
    <location>
        <position position="1"/>
    </location>
</feature>
<dbReference type="EMBL" id="CAKXAJ010009503">
    <property type="protein sequence ID" value="CAH2211212.1"/>
    <property type="molecule type" value="Genomic_DNA"/>
</dbReference>
<keyword evidence="3" id="KW-1185">Reference proteome</keyword>
<comment type="caution">
    <text evidence="2">The sequence shown here is derived from an EMBL/GenBank/DDBJ whole genome shotgun (WGS) entry which is preliminary data.</text>
</comment>
<name>A0A8S4QNM3_9NEOP</name>
<dbReference type="AlphaFoldDB" id="A0A8S4QNM3"/>
<reference evidence="2" key="1">
    <citation type="submission" date="2022-03" db="EMBL/GenBank/DDBJ databases">
        <authorList>
            <person name="Lindestad O."/>
        </authorList>
    </citation>
    <scope>NUCLEOTIDE SEQUENCE</scope>
</reference>
<evidence type="ECO:0000256" key="1">
    <source>
        <dbReference type="SAM" id="MobiDB-lite"/>
    </source>
</evidence>
<organism evidence="2 3">
    <name type="scientific">Pararge aegeria aegeria</name>
    <dbReference type="NCBI Taxonomy" id="348720"/>
    <lineage>
        <taxon>Eukaryota</taxon>
        <taxon>Metazoa</taxon>
        <taxon>Ecdysozoa</taxon>
        <taxon>Arthropoda</taxon>
        <taxon>Hexapoda</taxon>
        <taxon>Insecta</taxon>
        <taxon>Pterygota</taxon>
        <taxon>Neoptera</taxon>
        <taxon>Endopterygota</taxon>
        <taxon>Lepidoptera</taxon>
        <taxon>Glossata</taxon>
        <taxon>Ditrysia</taxon>
        <taxon>Papilionoidea</taxon>
        <taxon>Nymphalidae</taxon>
        <taxon>Satyrinae</taxon>
        <taxon>Satyrini</taxon>
        <taxon>Parargina</taxon>
        <taxon>Pararge</taxon>
    </lineage>
</organism>
<feature type="compositionally biased region" description="Polar residues" evidence="1">
    <location>
        <begin position="24"/>
        <end position="35"/>
    </location>
</feature>
<gene>
    <name evidence="2" type="primary">jg19312</name>
    <name evidence="2" type="ORF">PAEG_LOCUS3049</name>
</gene>
<protein>
    <submittedName>
        <fullName evidence="2">Jg19312 protein</fullName>
    </submittedName>
</protein>
<dbReference type="Proteomes" id="UP000838756">
    <property type="component" value="Unassembled WGS sequence"/>
</dbReference>
<evidence type="ECO:0000313" key="2">
    <source>
        <dbReference type="EMBL" id="CAH2211212.1"/>
    </source>
</evidence>
<proteinExistence type="predicted"/>
<sequence length="43" mass="4796">MFSFEFLKRWYHDGDKDSDGPSESGDNTSESTQGAPSEPAQEK</sequence>
<feature type="region of interest" description="Disordered" evidence="1">
    <location>
        <begin position="11"/>
        <end position="43"/>
    </location>
</feature>
<accession>A0A8S4QNM3</accession>
<evidence type="ECO:0000313" key="3">
    <source>
        <dbReference type="Proteomes" id="UP000838756"/>
    </source>
</evidence>